<gene>
    <name evidence="2" type="ORF">EHS24_000939</name>
</gene>
<dbReference type="OrthoDB" id="2585574at2759"/>
<feature type="transmembrane region" description="Helical" evidence="1">
    <location>
        <begin position="20"/>
        <end position="39"/>
    </location>
</feature>
<feature type="transmembrane region" description="Helical" evidence="1">
    <location>
        <begin position="203"/>
        <end position="225"/>
    </location>
</feature>
<keyword evidence="1" id="KW-0472">Membrane</keyword>
<dbReference type="RefSeq" id="XP_028480605.1">
    <property type="nucleotide sequence ID" value="XM_028616748.1"/>
</dbReference>
<dbReference type="Proteomes" id="UP000279236">
    <property type="component" value="Unassembled WGS sequence"/>
</dbReference>
<keyword evidence="3" id="KW-1185">Reference proteome</keyword>
<feature type="transmembrane region" description="Helical" evidence="1">
    <location>
        <begin position="129"/>
        <end position="150"/>
    </location>
</feature>
<proteinExistence type="predicted"/>
<feature type="transmembrane region" description="Helical" evidence="1">
    <location>
        <begin position="51"/>
        <end position="71"/>
    </location>
</feature>
<evidence type="ECO:0000313" key="3">
    <source>
        <dbReference type="Proteomes" id="UP000279236"/>
    </source>
</evidence>
<feature type="transmembrane region" description="Helical" evidence="1">
    <location>
        <begin position="83"/>
        <end position="108"/>
    </location>
</feature>
<keyword evidence="1" id="KW-1133">Transmembrane helix</keyword>
<feature type="transmembrane region" description="Helical" evidence="1">
    <location>
        <begin position="170"/>
        <end position="191"/>
    </location>
</feature>
<organism evidence="2 3">
    <name type="scientific">Apiotrichum porosum</name>
    <dbReference type="NCBI Taxonomy" id="105984"/>
    <lineage>
        <taxon>Eukaryota</taxon>
        <taxon>Fungi</taxon>
        <taxon>Dikarya</taxon>
        <taxon>Basidiomycota</taxon>
        <taxon>Agaricomycotina</taxon>
        <taxon>Tremellomycetes</taxon>
        <taxon>Trichosporonales</taxon>
        <taxon>Trichosporonaceae</taxon>
        <taxon>Apiotrichum</taxon>
    </lineage>
</organism>
<dbReference type="EMBL" id="RSCE01000001">
    <property type="protein sequence ID" value="RSH88397.1"/>
    <property type="molecule type" value="Genomic_DNA"/>
</dbReference>
<comment type="caution">
    <text evidence="2">The sequence shown here is derived from an EMBL/GenBank/DDBJ whole genome shotgun (WGS) entry which is preliminary data.</text>
</comment>
<accession>A0A427YBR0</accession>
<reference evidence="2 3" key="1">
    <citation type="submission" date="2018-11" db="EMBL/GenBank/DDBJ databases">
        <title>Genome sequence of Apiotrichum porosum DSM 27194.</title>
        <authorList>
            <person name="Aliyu H."/>
            <person name="Gorte O."/>
            <person name="Ochsenreither K."/>
        </authorList>
    </citation>
    <scope>NUCLEOTIDE SEQUENCE [LARGE SCALE GENOMIC DNA]</scope>
    <source>
        <strain evidence="2 3">DSM 27194</strain>
    </source>
</reference>
<sequence>MSGLTGANSPFAAMSKGVSLSQSIAFTVVYALMGAALILRTVRGVTHKVAYICFTIFAVFRVVTFILRAVMSQTKPTSKHFLGVLMASGIVMVGGFLLLVEAVFFLNIDWHYAIRGRDRDARRRNFMKICHAIVVILTMLGIVGAVLMLTSLTKNPPDMKQFQVSKDLRIASGSLFLVFCVGVMVLPIVISLQTPHHSRIRRFPITVLLVVFGAALVLECIYRIYSAVKTDGFVMTQAGLDVFLVLPEWLILFPSIILHFDSMGEMGFWKGQRGGPVAAVDRAGEAGFSGVETRDSSKTG</sequence>
<evidence type="ECO:0000313" key="2">
    <source>
        <dbReference type="EMBL" id="RSH88397.1"/>
    </source>
</evidence>
<keyword evidence="1" id="KW-0812">Transmembrane</keyword>
<dbReference type="AlphaFoldDB" id="A0A427YBR0"/>
<feature type="transmembrane region" description="Helical" evidence="1">
    <location>
        <begin position="237"/>
        <end position="260"/>
    </location>
</feature>
<protein>
    <submittedName>
        <fullName evidence="2">Uncharacterized protein</fullName>
    </submittedName>
</protein>
<name>A0A427YBR0_9TREE</name>
<evidence type="ECO:0000256" key="1">
    <source>
        <dbReference type="SAM" id="Phobius"/>
    </source>
</evidence>
<dbReference type="GeneID" id="39585482"/>